<dbReference type="Pfam" id="PF01189">
    <property type="entry name" value="Methyltr_RsmB-F"/>
    <property type="match status" value="1"/>
</dbReference>
<dbReference type="InterPro" id="IPR029063">
    <property type="entry name" value="SAM-dependent_MTases_sf"/>
</dbReference>
<evidence type="ECO:0000256" key="2">
    <source>
        <dbReference type="ARBA" id="ARBA00022679"/>
    </source>
</evidence>
<dbReference type="EMBL" id="JACHKA010000001">
    <property type="protein sequence ID" value="MBB5985540.1"/>
    <property type="molecule type" value="Genomic_DNA"/>
</dbReference>
<comment type="caution">
    <text evidence="7">The sequence shown here is derived from an EMBL/GenBank/DDBJ whole genome shotgun (WGS) entry which is preliminary data.</text>
</comment>
<feature type="binding site" evidence="5">
    <location>
        <position position="283"/>
    </location>
    <ligand>
        <name>S-adenosyl-L-methionine</name>
        <dbReference type="ChEBI" id="CHEBI:59789"/>
    </ligand>
</feature>
<accession>A0ABR6NE32</accession>
<keyword evidence="8" id="KW-1185">Reference proteome</keyword>
<feature type="binding site" evidence="5">
    <location>
        <position position="234"/>
    </location>
    <ligand>
        <name>S-adenosyl-L-methionine</name>
        <dbReference type="ChEBI" id="CHEBI:59789"/>
    </ligand>
</feature>
<evidence type="ECO:0000259" key="6">
    <source>
        <dbReference type="PROSITE" id="PS51686"/>
    </source>
</evidence>
<evidence type="ECO:0000313" key="8">
    <source>
        <dbReference type="Proteomes" id="UP001138540"/>
    </source>
</evidence>
<dbReference type="GO" id="GO:0008168">
    <property type="term" value="F:methyltransferase activity"/>
    <property type="evidence" value="ECO:0007669"/>
    <property type="project" value="UniProtKB-KW"/>
</dbReference>
<dbReference type="InterPro" id="IPR049560">
    <property type="entry name" value="MeTrfase_RsmB-F_NOP2_cat"/>
</dbReference>
<evidence type="ECO:0000256" key="5">
    <source>
        <dbReference type="PROSITE-ProRule" id="PRU01023"/>
    </source>
</evidence>
<dbReference type="PROSITE" id="PS51686">
    <property type="entry name" value="SAM_MT_RSMB_NOP"/>
    <property type="match status" value="1"/>
</dbReference>
<protein>
    <submittedName>
        <fullName evidence="7">16S rRNA (Cytosine967-C5)-methyltransferase</fullName>
        <ecNumber evidence="7">2.1.1.176</ecNumber>
    </submittedName>
</protein>
<reference evidence="7 8" key="1">
    <citation type="submission" date="2020-08" db="EMBL/GenBank/DDBJ databases">
        <title>Exploring microbial biodiversity for novel pathways involved in the catabolism of aromatic compounds derived from lignin.</title>
        <authorList>
            <person name="Elkins J."/>
        </authorList>
    </citation>
    <scope>NUCLEOTIDE SEQUENCE [LARGE SCALE GENOMIC DNA]</scope>
    <source>
        <strain evidence="7 8">B1D3A</strain>
    </source>
</reference>
<comment type="similarity">
    <text evidence="5">Belongs to the class I-like SAM-binding methyltransferase superfamily. RsmB/NOP family.</text>
</comment>
<keyword evidence="3 5" id="KW-0949">S-adenosyl-L-methionine</keyword>
<name>A0ABR6NE32_9SPHN</name>
<evidence type="ECO:0000313" key="7">
    <source>
        <dbReference type="EMBL" id="MBB5985540.1"/>
    </source>
</evidence>
<keyword evidence="4 5" id="KW-0694">RNA-binding</keyword>
<dbReference type="EC" id="2.1.1.176" evidence="7"/>
<dbReference type="InterPro" id="IPR001678">
    <property type="entry name" value="MeTrfase_RsmB-F_NOP2_dom"/>
</dbReference>
<evidence type="ECO:0000256" key="4">
    <source>
        <dbReference type="ARBA" id="ARBA00022884"/>
    </source>
</evidence>
<dbReference type="PANTHER" id="PTHR22807:SF53">
    <property type="entry name" value="RIBOSOMAL RNA SMALL SUBUNIT METHYLTRANSFERASE B-RELATED"/>
    <property type="match status" value="1"/>
</dbReference>
<dbReference type="GO" id="GO:0032259">
    <property type="term" value="P:methylation"/>
    <property type="evidence" value="ECO:0007669"/>
    <property type="project" value="UniProtKB-KW"/>
</dbReference>
<proteinExistence type="inferred from homology"/>
<organism evidence="7 8">
    <name type="scientific">Sphingobium lignivorans</name>
    <dbReference type="NCBI Taxonomy" id="2735886"/>
    <lineage>
        <taxon>Bacteria</taxon>
        <taxon>Pseudomonadati</taxon>
        <taxon>Pseudomonadota</taxon>
        <taxon>Alphaproteobacteria</taxon>
        <taxon>Sphingomonadales</taxon>
        <taxon>Sphingomonadaceae</taxon>
        <taxon>Sphingobium</taxon>
    </lineage>
</organism>
<evidence type="ECO:0000256" key="1">
    <source>
        <dbReference type="ARBA" id="ARBA00022603"/>
    </source>
</evidence>
<feature type="binding site" evidence="5">
    <location>
        <position position="262"/>
    </location>
    <ligand>
        <name>S-adenosyl-L-methionine</name>
        <dbReference type="ChEBI" id="CHEBI:59789"/>
    </ligand>
</feature>
<comment type="caution">
    <text evidence="5">Lacks conserved residue(s) required for the propagation of feature annotation.</text>
</comment>
<dbReference type="RefSeq" id="WP_184152067.1">
    <property type="nucleotide sequence ID" value="NZ_JACHKA010000001.1"/>
</dbReference>
<dbReference type="InterPro" id="IPR023267">
    <property type="entry name" value="RCMT"/>
</dbReference>
<dbReference type="Proteomes" id="UP001138540">
    <property type="component" value="Unassembled WGS sequence"/>
</dbReference>
<keyword evidence="2 5" id="KW-0808">Transferase</keyword>
<keyword evidence="1 5" id="KW-0489">Methyltransferase</keyword>
<gene>
    <name evidence="7" type="ORF">HNP60_001514</name>
</gene>
<dbReference type="CDD" id="cd02440">
    <property type="entry name" value="AdoMet_MTases"/>
    <property type="match status" value="1"/>
</dbReference>
<feature type="domain" description="SAM-dependent MTase RsmB/NOP-type" evidence="6">
    <location>
        <begin position="119"/>
        <end position="393"/>
    </location>
</feature>
<dbReference type="SUPFAM" id="SSF53335">
    <property type="entry name" value="S-adenosyl-L-methionine-dependent methyltransferases"/>
    <property type="match status" value="1"/>
</dbReference>
<dbReference type="PANTHER" id="PTHR22807">
    <property type="entry name" value="NOP2 YEAST -RELATED NOL1/NOP2/FMU SUN DOMAIN-CONTAINING"/>
    <property type="match status" value="1"/>
</dbReference>
<dbReference type="PRINTS" id="PR02008">
    <property type="entry name" value="RCMTFAMILY"/>
</dbReference>
<sequence length="394" mass="42284">MTPAARAQAAIELLDLVIAAARDDGAAADTLVARYFRERRYAGAKDRRAVRDLVYRAVRAWGDRPDNGRAALLAVARQDPDLAAWFDGSMHGPAPIGAAELAAVPSRLPGWVLPELSPLVDAAEQEALLNRAPLHLRVNSLKATAEELLRHWPEAVPIPGTTHGIELPAGTDVERDPAMAQGWIEVQDAGSQIIASACGAKAGMTVLDLCAGAGGKTLALAADMDGEGRLIAADSVRDRLARLAPRAARAGAANMIETLLLDPGREEAALASLEGRCDVVLIDAPCSGAGTWRRNPEARWRLTPERVARINALQARLLRVAAPLVRPGGRLVYAVCSLLEREGREIIQDFVSFDPLWRPVPWNGRGRPWGDGTLLTPHHDGTDGFFFAVLEKPC</sequence>
<dbReference type="Gene3D" id="3.40.50.150">
    <property type="entry name" value="Vaccinia Virus protein VP39"/>
    <property type="match status" value="1"/>
</dbReference>
<feature type="active site" description="Nucleophile" evidence="5">
    <location>
        <position position="336"/>
    </location>
</feature>
<evidence type="ECO:0000256" key="3">
    <source>
        <dbReference type="ARBA" id="ARBA00022691"/>
    </source>
</evidence>